<evidence type="ECO:0000256" key="2">
    <source>
        <dbReference type="SAM" id="SignalP"/>
    </source>
</evidence>
<dbReference type="InParanoid" id="F0VK74"/>
<feature type="compositionally biased region" description="Acidic residues" evidence="1">
    <location>
        <begin position="41"/>
        <end position="50"/>
    </location>
</feature>
<dbReference type="RefSeq" id="XP_003884505.1">
    <property type="nucleotide sequence ID" value="XM_003884456.1"/>
</dbReference>
<dbReference type="GeneID" id="13442406"/>
<gene>
    <name evidence="4" type="ORF">BN1204_049040</name>
    <name evidence="3" type="ORF">NCLIV_049040</name>
</gene>
<proteinExistence type="predicted"/>
<protein>
    <submittedName>
        <fullName evidence="3">Uncharacterized protein</fullName>
    </submittedName>
</protein>
<keyword evidence="2" id="KW-0732">Signal</keyword>
<evidence type="ECO:0000313" key="3">
    <source>
        <dbReference type="EMBL" id="CBZ54475.1"/>
    </source>
</evidence>
<dbReference type="OrthoDB" id="10372726at2759"/>
<reference evidence="3" key="2">
    <citation type="submission" date="2011-03" db="EMBL/GenBank/DDBJ databases">
        <title>Comparative genomics and transcriptomics of Neospora caninum and Toxoplasma gondii.</title>
        <authorList>
            <person name="Reid A.J."/>
            <person name="Sohal A."/>
            <person name="Harris D."/>
            <person name="Quail M."/>
            <person name="Sanders M."/>
            <person name="Berriman M."/>
            <person name="Wastling J.M."/>
            <person name="Pain A."/>
        </authorList>
    </citation>
    <scope>NUCLEOTIDE SEQUENCE</scope>
    <source>
        <strain evidence="3">Liverpool</strain>
    </source>
</reference>
<name>F0VK74_NEOCL</name>
<evidence type="ECO:0000256" key="1">
    <source>
        <dbReference type="SAM" id="MobiDB-lite"/>
    </source>
</evidence>
<feature type="region of interest" description="Disordered" evidence="1">
    <location>
        <begin position="18"/>
        <end position="61"/>
    </location>
</feature>
<reference evidence="4" key="4">
    <citation type="journal article" date="2015" name="PLoS ONE">
        <title>Comprehensive Evaluation of Toxoplasma gondii VEG and Neospora caninum LIV Genomes with Tachyzoite Stage Transcriptome and Proteome Defines Novel Transcript Features.</title>
        <authorList>
            <person name="Ramaprasad A."/>
            <person name="Mourier T."/>
            <person name="Naeem R."/>
            <person name="Malas T.B."/>
            <person name="Moussa E."/>
            <person name="Panigrahi A."/>
            <person name="Vermont S.J."/>
            <person name="Otto T.D."/>
            <person name="Wastling J."/>
            <person name="Pain A."/>
        </authorList>
    </citation>
    <scope>NUCLEOTIDE SEQUENCE</scope>
    <source>
        <strain evidence="4">Liverpool</strain>
    </source>
</reference>
<dbReference type="AlphaFoldDB" id="F0VK74"/>
<dbReference type="VEuPathDB" id="ToxoDB:NCLIV_049040"/>
<dbReference type="eggNOG" id="ENOG502R0HH">
    <property type="taxonomic scope" value="Eukaryota"/>
</dbReference>
<reference evidence="3" key="1">
    <citation type="submission" date="2011-02" db="EMBL/GenBank/DDBJ databases">
        <authorList>
            <person name="Aslett M."/>
        </authorList>
    </citation>
    <scope>NUCLEOTIDE SEQUENCE</scope>
    <source>
        <strain evidence="3">Liverpool</strain>
    </source>
</reference>
<feature type="chain" id="PRO_5007655206" evidence="2">
    <location>
        <begin position="24"/>
        <end position="115"/>
    </location>
</feature>
<dbReference type="OMA" id="HYYDVTE"/>
<feature type="signal peptide" evidence="2">
    <location>
        <begin position="1"/>
        <end position="23"/>
    </location>
</feature>
<evidence type="ECO:0000313" key="4">
    <source>
        <dbReference type="EMBL" id="CEL69188.1"/>
    </source>
</evidence>
<sequence length="115" mass="12915">MKAFLLLSTTLLLLLSGTPRAGAQDDYEDEEEAVAHGYGDEVPEDEGSEEPVEKPASYLGPSISPAGFVHSNKWQRFRDRLDPVTLQGDTAPEKSFRNLVKHYYDVTEENYPKLE</sequence>
<accession>F0VK74</accession>
<dbReference type="Proteomes" id="UP000007494">
    <property type="component" value="Chromosome X"/>
</dbReference>
<reference evidence="5" key="3">
    <citation type="journal article" date="2012" name="PLoS Pathog.">
        <title>Comparative genomics of the apicomplexan parasites Toxoplasma gondii and Neospora caninum: Coccidia differing in host range and transmission strategy.</title>
        <authorList>
            <person name="Reid A.J."/>
            <person name="Vermont S.J."/>
            <person name="Cotton J.A."/>
            <person name="Harris D."/>
            <person name="Hill-Cawthorne G.A."/>
            <person name="Konen-Waisman S."/>
            <person name="Latham S.M."/>
            <person name="Mourier T."/>
            <person name="Norton R."/>
            <person name="Quail M.A."/>
            <person name="Sanders M."/>
            <person name="Shanmugam D."/>
            <person name="Sohal A."/>
            <person name="Wasmuth J.D."/>
            <person name="Brunk B."/>
            <person name="Grigg M.E."/>
            <person name="Howard J.C."/>
            <person name="Parkinson J."/>
            <person name="Roos D.S."/>
            <person name="Trees A.J."/>
            <person name="Berriman M."/>
            <person name="Pain A."/>
            <person name="Wastling J.M."/>
        </authorList>
    </citation>
    <scope>NUCLEOTIDE SEQUENCE [LARGE SCALE GENOMIC DNA]</scope>
    <source>
        <strain evidence="5">Liverpool</strain>
    </source>
</reference>
<dbReference type="EMBL" id="LN714485">
    <property type="protein sequence ID" value="CEL69188.1"/>
    <property type="molecule type" value="Genomic_DNA"/>
</dbReference>
<organism evidence="3 5">
    <name type="scientific">Neospora caninum (strain Liverpool)</name>
    <dbReference type="NCBI Taxonomy" id="572307"/>
    <lineage>
        <taxon>Eukaryota</taxon>
        <taxon>Sar</taxon>
        <taxon>Alveolata</taxon>
        <taxon>Apicomplexa</taxon>
        <taxon>Conoidasida</taxon>
        <taxon>Coccidia</taxon>
        <taxon>Eucoccidiorida</taxon>
        <taxon>Eimeriorina</taxon>
        <taxon>Sarcocystidae</taxon>
        <taxon>Neospora</taxon>
    </lineage>
</organism>
<keyword evidence="5" id="KW-1185">Reference proteome</keyword>
<dbReference type="EMBL" id="FR823391">
    <property type="protein sequence ID" value="CBZ54475.1"/>
    <property type="molecule type" value="Genomic_DNA"/>
</dbReference>
<evidence type="ECO:0000313" key="5">
    <source>
        <dbReference type="Proteomes" id="UP000007494"/>
    </source>
</evidence>